<dbReference type="Proteomes" id="UP000054565">
    <property type="component" value="Unassembled WGS sequence"/>
</dbReference>
<organism evidence="2 3">
    <name type="scientific">Coccidioides immitis RMSCC 2394</name>
    <dbReference type="NCBI Taxonomy" id="404692"/>
    <lineage>
        <taxon>Eukaryota</taxon>
        <taxon>Fungi</taxon>
        <taxon>Dikarya</taxon>
        <taxon>Ascomycota</taxon>
        <taxon>Pezizomycotina</taxon>
        <taxon>Eurotiomycetes</taxon>
        <taxon>Eurotiomycetidae</taxon>
        <taxon>Onygenales</taxon>
        <taxon>Onygenaceae</taxon>
        <taxon>Coccidioides</taxon>
    </lineage>
</organism>
<feature type="region of interest" description="Disordered" evidence="1">
    <location>
        <begin position="1"/>
        <end position="21"/>
    </location>
</feature>
<evidence type="ECO:0000313" key="2">
    <source>
        <dbReference type="EMBL" id="KMP01688.1"/>
    </source>
</evidence>
<gene>
    <name evidence="2" type="ORF">CIRG_01827</name>
</gene>
<sequence>MKRPFNKYHTPSRDVRSKYSLVSSNQKRPAPFRLKVPTSNASENAFNGALYDVPVGRSSLSGKLRRDRQEYDFDWSYIKSIILEAGPSLSKLGTLHFGVAQGITSELVSTLSSMRTKHCPSRSVERHFSTAGDFQHGASVCWFEVARRRSEKHTLNTKSKKVLQLLRLLAQAANEQMFSYCHRSMSIVTAPGVLNGGPALS</sequence>
<dbReference type="EMBL" id="DS028093">
    <property type="protein sequence ID" value="KMP01688.1"/>
    <property type="molecule type" value="Genomic_DNA"/>
</dbReference>
<dbReference type="AlphaFoldDB" id="A0A0J6Y4W4"/>
<reference evidence="3" key="1">
    <citation type="journal article" date="2010" name="Genome Res.">
        <title>Population genomic sequencing of Coccidioides fungi reveals recent hybridization and transposon control.</title>
        <authorList>
            <person name="Neafsey D.E."/>
            <person name="Barker B.M."/>
            <person name="Sharpton T.J."/>
            <person name="Stajich J.E."/>
            <person name="Park D.J."/>
            <person name="Whiston E."/>
            <person name="Hung C.-Y."/>
            <person name="McMahan C."/>
            <person name="White J."/>
            <person name="Sykes S."/>
            <person name="Heiman D."/>
            <person name="Young S."/>
            <person name="Zeng Q."/>
            <person name="Abouelleil A."/>
            <person name="Aftuck L."/>
            <person name="Bessette D."/>
            <person name="Brown A."/>
            <person name="FitzGerald M."/>
            <person name="Lui A."/>
            <person name="Macdonald J.P."/>
            <person name="Priest M."/>
            <person name="Orbach M.J."/>
            <person name="Galgiani J.N."/>
            <person name="Kirkland T.N."/>
            <person name="Cole G.T."/>
            <person name="Birren B.W."/>
            <person name="Henn M.R."/>
            <person name="Taylor J.W."/>
            <person name="Rounsley S.D."/>
        </authorList>
    </citation>
    <scope>NUCLEOTIDE SEQUENCE [LARGE SCALE GENOMIC DNA]</scope>
    <source>
        <strain evidence="3">RMSCC 2394</strain>
    </source>
</reference>
<evidence type="ECO:0000256" key="1">
    <source>
        <dbReference type="SAM" id="MobiDB-lite"/>
    </source>
</evidence>
<proteinExistence type="predicted"/>
<evidence type="ECO:0000313" key="3">
    <source>
        <dbReference type="Proteomes" id="UP000054565"/>
    </source>
</evidence>
<protein>
    <submittedName>
        <fullName evidence="2">Uncharacterized protein</fullName>
    </submittedName>
</protein>
<accession>A0A0J6Y4W4</accession>
<name>A0A0J6Y4W4_COCIT</name>